<keyword evidence="2" id="KW-1185">Reference proteome</keyword>
<name>A0ABY2CTP0_METMH</name>
<dbReference type="Proteomes" id="UP000295649">
    <property type="component" value="Unassembled WGS sequence"/>
</dbReference>
<organism evidence="1 2">
    <name type="scientific">Methylomonas methanica</name>
    <dbReference type="NCBI Taxonomy" id="421"/>
    <lineage>
        <taxon>Bacteria</taxon>
        <taxon>Pseudomonadati</taxon>
        <taxon>Pseudomonadota</taxon>
        <taxon>Gammaproteobacteria</taxon>
        <taxon>Methylococcales</taxon>
        <taxon>Methylococcaceae</taxon>
        <taxon>Methylomonas</taxon>
    </lineage>
</organism>
<gene>
    <name evidence="1" type="ORF">EDE11_101368</name>
</gene>
<sequence length="70" mass="7703">MLSMNPLAKLEQLNLEPTAKTEVAALIQSLIEQAERDAKTIQAKDVAINANPEARPLRILVLPQRAVSTR</sequence>
<proteinExistence type="predicted"/>
<evidence type="ECO:0000313" key="2">
    <source>
        <dbReference type="Proteomes" id="UP000295649"/>
    </source>
</evidence>
<evidence type="ECO:0000313" key="1">
    <source>
        <dbReference type="EMBL" id="TCV88577.1"/>
    </source>
</evidence>
<reference evidence="1 2" key="1">
    <citation type="submission" date="2019-03" db="EMBL/GenBank/DDBJ databases">
        <title>Systems level insights into methane cycling in arid and semi-arid ecosystems.</title>
        <authorList>
            <person name="Kalyuzhnaya M."/>
        </authorList>
    </citation>
    <scope>NUCLEOTIDE SEQUENCE [LARGE SCALE GENOMIC DNA]</scope>
    <source>
        <strain evidence="1 2">S-1</strain>
    </source>
</reference>
<comment type="caution">
    <text evidence="1">The sequence shown here is derived from an EMBL/GenBank/DDBJ whole genome shotgun (WGS) entry which is preliminary data.</text>
</comment>
<dbReference type="EMBL" id="SMCN01000001">
    <property type="protein sequence ID" value="TCV88577.1"/>
    <property type="molecule type" value="Genomic_DNA"/>
</dbReference>
<protein>
    <submittedName>
        <fullName evidence="1">Uncharacterized protein</fullName>
    </submittedName>
</protein>
<accession>A0ABY2CTP0</accession>